<proteinExistence type="predicted"/>
<dbReference type="Pfam" id="PF15721">
    <property type="entry name" value="ANXA2R"/>
    <property type="match status" value="1"/>
</dbReference>
<feature type="region of interest" description="Disordered" evidence="1">
    <location>
        <begin position="208"/>
        <end position="228"/>
    </location>
</feature>
<feature type="region of interest" description="Disordered" evidence="1">
    <location>
        <begin position="71"/>
        <end position="96"/>
    </location>
</feature>
<dbReference type="PANTHER" id="PTHR38820:SF1">
    <property type="entry name" value="ANNEXIN-2 RECEPTOR"/>
    <property type="match status" value="1"/>
</dbReference>
<keyword evidence="3" id="KW-1185">Reference proteome</keyword>
<evidence type="ECO:0000256" key="1">
    <source>
        <dbReference type="SAM" id="MobiDB-lite"/>
    </source>
</evidence>
<dbReference type="InterPro" id="IPR031449">
    <property type="entry name" value="ANXA2R"/>
</dbReference>
<organism evidence="2 3">
    <name type="scientific">Pipistrellus nathusii</name>
    <name type="common">Nathusius' pipistrelle</name>
    <dbReference type="NCBI Taxonomy" id="59473"/>
    <lineage>
        <taxon>Eukaryota</taxon>
        <taxon>Metazoa</taxon>
        <taxon>Chordata</taxon>
        <taxon>Craniata</taxon>
        <taxon>Vertebrata</taxon>
        <taxon>Euteleostomi</taxon>
        <taxon>Mammalia</taxon>
        <taxon>Eutheria</taxon>
        <taxon>Laurasiatheria</taxon>
        <taxon>Chiroptera</taxon>
        <taxon>Yangochiroptera</taxon>
        <taxon>Vespertilionidae</taxon>
        <taxon>Pipistrellus</taxon>
    </lineage>
</organism>
<evidence type="ECO:0000313" key="2">
    <source>
        <dbReference type="EMBL" id="CAK6441794.1"/>
    </source>
</evidence>
<protein>
    <submittedName>
        <fullName evidence="2">Uncharacterized protein</fullName>
    </submittedName>
</protein>
<name>A0ABN9ZUH1_PIPNA</name>
<gene>
    <name evidence="2" type="ORF">MPIPNATIZW_LOCUS10100</name>
</gene>
<feature type="region of interest" description="Disordered" evidence="1">
    <location>
        <begin position="1"/>
        <end position="29"/>
    </location>
</feature>
<evidence type="ECO:0000313" key="3">
    <source>
        <dbReference type="Proteomes" id="UP001314169"/>
    </source>
</evidence>
<feature type="compositionally biased region" description="Polar residues" evidence="1">
    <location>
        <begin position="72"/>
        <end position="81"/>
    </location>
</feature>
<feature type="compositionally biased region" description="Basic and acidic residues" evidence="1">
    <location>
        <begin position="8"/>
        <end position="20"/>
    </location>
</feature>
<accession>A0ABN9ZUH1</accession>
<dbReference type="EMBL" id="OY882859">
    <property type="protein sequence ID" value="CAK6441794.1"/>
    <property type="molecule type" value="Genomic_DNA"/>
</dbReference>
<sequence length="228" mass="25899">MEQNFPRCVREAWDSVEKSQEPSPIFKNPGPWSLSLYPALGYLTWDDQDNLEQYSAPCGFLKQFCPVHRPRAQSTSSQGATLPTPDPRPQTQEPEKPVSLWIFEDPGRWTLPHYMLVHLFWDNQNVDQEPHSGPWGFPHQDYWLHGPRVWHPFSPGIQLPVIYPTPITQDLGVIDASRSGAYHPGAQMMFGLQPFYAFLLAAGRTPETETTDRPFQHLSPRGPLSPGG</sequence>
<dbReference type="Proteomes" id="UP001314169">
    <property type="component" value="Chromosome 2"/>
</dbReference>
<dbReference type="PANTHER" id="PTHR38820">
    <property type="entry name" value="ANNEXIN-2 RECEPTOR"/>
    <property type="match status" value="1"/>
</dbReference>
<reference evidence="2" key="1">
    <citation type="submission" date="2023-12" db="EMBL/GenBank/DDBJ databases">
        <authorList>
            <person name="Brown T."/>
        </authorList>
    </citation>
    <scope>NUCLEOTIDE SEQUENCE</scope>
</reference>